<dbReference type="Proteomes" id="UP000602284">
    <property type="component" value="Unassembled WGS sequence"/>
</dbReference>
<keyword evidence="1" id="KW-0472">Membrane</keyword>
<reference evidence="2 3" key="1">
    <citation type="submission" date="2021-01" db="EMBL/GenBank/DDBJ databases">
        <title>Tumebacillus sp. strain ITR2 16S ribosomal RNA gene Genome sequencing and assembly.</title>
        <authorList>
            <person name="Kang M."/>
        </authorList>
    </citation>
    <scope>NUCLEOTIDE SEQUENCE [LARGE SCALE GENOMIC DNA]</scope>
    <source>
        <strain evidence="2 3">ITR2</strain>
    </source>
</reference>
<feature type="transmembrane region" description="Helical" evidence="1">
    <location>
        <begin position="20"/>
        <end position="40"/>
    </location>
</feature>
<feature type="transmembrane region" description="Helical" evidence="1">
    <location>
        <begin position="180"/>
        <end position="199"/>
    </location>
</feature>
<dbReference type="InterPro" id="IPR010390">
    <property type="entry name" value="ABC-2_transporter-like"/>
</dbReference>
<sequence>MSLFWIFSRQNFYQQSAYRLNFWLEIAGILLQIYVVYKLWNVLFDQTPQSFAGITLPQMITYAVLGMLIGSILNTSEGVHTYIQQQVRMGQITTDLMKPVDFILHMMARDFGSMITRLVFFLVPPMVISYLLFDMVVPTSPLRILAFLLAVAQAWMILFFCNFMFGLISFKTLDLMGFSFTYFALVRFASGQIVPLWMYPDVLQPVLNFLPFKSVFYTPLAIYNGVLGNSALPSALLTQTVWMVGLFVVARLIWGRIHNSLIVQGG</sequence>
<keyword evidence="1" id="KW-0812">Transmembrane</keyword>
<dbReference type="PANTHER" id="PTHR36832">
    <property type="entry name" value="SLR1174 PROTEIN-RELATED"/>
    <property type="match status" value="1"/>
</dbReference>
<evidence type="ECO:0000313" key="3">
    <source>
        <dbReference type="Proteomes" id="UP000602284"/>
    </source>
</evidence>
<feature type="transmembrane region" description="Helical" evidence="1">
    <location>
        <begin position="60"/>
        <end position="79"/>
    </location>
</feature>
<comment type="caution">
    <text evidence="2">The sequence shown here is derived from an EMBL/GenBank/DDBJ whole genome shotgun (WGS) entry which is preliminary data.</text>
</comment>
<keyword evidence="1" id="KW-1133">Transmembrane helix</keyword>
<feature type="transmembrane region" description="Helical" evidence="1">
    <location>
        <begin position="236"/>
        <end position="254"/>
    </location>
</feature>
<evidence type="ECO:0000256" key="1">
    <source>
        <dbReference type="SAM" id="Phobius"/>
    </source>
</evidence>
<feature type="transmembrane region" description="Helical" evidence="1">
    <location>
        <begin position="145"/>
        <end position="168"/>
    </location>
</feature>
<feature type="transmembrane region" description="Helical" evidence="1">
    <location>
        <begin position="114"/>
        <end position="133"/>
    </location>
</feature>
<keyword evidence="3" id="KW-1185">Reference proteome</keyword>
<name>A0ABS1JEU4_9BACL</name>
<evidence type="ECO:0000313" key="2">
    <source>
        <dbReference type="EMBL" id="MBL0388811.1"/>
    </source>
</evidence>
<dbReference type="Pfam" id="PF06182">
    <property type="entry name" value="ABC2_membrane_6"/>
    <property type="match status" value="1"/>
</dbReference>
<gene>
    <name evidence="2" type="ORF">JJB07_19600</name>
</gene>
<dbReference type="PANTHER" id="PTHR36832:SF1">
    <property type="entry name" value="SLR1174 PROTEIN"/>
    <property type="match status" value="1"/>
</dbReference>
<protein>
    <submittedName>
        <fullName evidence="2">ABC-2 family transporter protein</fullName>
    </submittedName>
</protein>
<proteinExistence type="predicted"/>
<dbReference type="RefSeq" id="WP_201637815.1">
    <property type="nucleotide sequence ID" value="NZ_JAEQNB010000007.1"/>
</dbReference>
<organism evidence="2 3">
    <name type="scientific">Tumebacillus amylolyticus</name>
    <dbReference type="NCBI Taxonomy" id="2801339"/>
    <lineage>
        <taxon>Bacteria</taxon>
        <taxon>Bacillati</taxon>
        <taxon>Bacillota</taxon>
        <taxon>Bacilli</taxon>
        <taxon>Bacillales</taxon>
        <taxon>Alicyclobacillaceae</taxon>
        <taxon>Tumebacillus</taxon>
    </lineage>
</organism>
<dbReference type="EMBL" id="JAEQNB010000007">
    <property type="protein sequence ID" value="MBL0388811.1"/>
    <property type="molecule type" value="Genomic_DNA"/>
</dbReference>
<accession>A0ABS1JEU4</accession>